<evidence type="ECO:0000259" key="2">
    <source>
        <dbReference type="Pfam" id="PF14534"/>
    </source>
</evidence>
<keyword evidence="1" id="KW-0175">Coiled coil</keyword>
<protein>
    <submittedName>
        <fullName evidence="3">DUF4440 domain-containing protein</fullName>
    </submittedName>
</protein>
<reference evidence="3 4" key="1">
    <citation type="submission" date="2019-11" db="EMBL/GenBank/DDBJ databases">
        <title>Pedobacter sp. HMF7647 Genome sequencing and assembly.</title>
        <authorList>
            <person name="Kang H."/>
            <person name="Kim H."/>
            <person name="Joh K."/>
        </authorList>
    </citation>
    <scope>NUCLEOTIDE SEQUENCE [LARGE SCALE GENOMIC DNA]</scope>
    <source>
        <strain evidence="3 4">HMF7647</strain>
    </source>
</reference>
<dbReference type="Pfam" id="PF14534">
    <property type="entry name" value="DUF4440"/>
    <property type="match status" value="1"/>
</dbReference>
<dbReference type="InterPro" id="IPR027843">
    <property type="entry name" value="DUF4440"/>
</dbReference>
<evidence type="ECO:0000313" key="3">
    <source>
        <dbReference type="EMBL" id="MXV51218.1"/>
    </source>
</evidence>
<evidence type="ECO:0000313" key="4">
    <source>
        <dbReference type="Proteomes" id="UP000466586"/>
    </source>
</evidence>
<proteinExistence type="predicted"/>
<dbReference type="Proteomes" id="UP000466586">
    <property type="component" value="Unassembled WGS sequence"/>
</dbReference>
<comment type="caution">
    <text evidence="3">The sequence shown here is derived from an EMBL/GenBank/DDBJ whole genome shotgun (WGS) entry which is preliminary data.</text>
</comment>
<dbReference type="SUPFAM" id="SSF54427">
    <property type="entry name" value="NTF2-like"/>
    <property type="match status" value="1"/>
</dbReference>
<feature type="coiled-coil region" evidence="1">
    <location>
        <begin position="18"/>
        <end position="45"/>
    </location>
</feature>
<sequence length="142" mass="15531">MAKSFLIAFFVLISISPVKSQTKSEKQLSAALEQLRNAMLNADKDVLEKVTSNQLSYGHSSGKIQTKSEFISSLVTKESDFVTLDFSNVTTVVSGKTALVRHQLQAQTADSGKPGTVKLGILLVWQKQGSAWKLLGRQAYKI</sequence>
<feature type="domain" description="DUF4440" evidence="2">
    <location>
        <begin position="29"/>
        <end position="134"/>
    </location>
</feature>
<dbReference type="InterPro" id="IPR032710">
    <property type="entry name" value="NTF2-like_dom_sf"/>
</dbReference>
<gene>
    <name evidence="3" type="ORF">GS399_09580</name>
</gene>
<dbReference type="EMBL" id="WVHT01000004">
    <property type="protein sequence ID" value="MXV51218.1"/>
    <property type="molecule type" value="Genomic_DNA"/>
</dbReference>
<name>A0A7K1YAY6_9SPHI</name>
<dbReference type="AlphaFoldDB" id="A0A7K1YAY6"/>
<keyword evidence="4" id="KW-1185">Reference proteome</keyword>
<accession>A0A7K1YAY6</accession>
<evidence type="ECO:0000256" key="1">
    <source>
        <dbReference type="SAM" id="Coils"/>
    </source>
</evidence>
<organism evidence="3 4">
    <name type="scientific">Hufsiella arboris</name>
    <dbReference type="NCBI Taxonomy" id="2695275"/>
    <lineage>
        <taxon>Bacteria</taxon>
        <taxon>Pseudomonadati</taxon>
        <taxon>Bacteroidota</taxon>
        <taxon>Sphingobacteriia</taxon>
        <taxon>Sphingobacteriales</taxon>
        <taxon>Sphingobacteriaceae</taxon>
        <taxon>Hufsiella</taxon>
    </lineage>
</organism>
<dbReference type="Gene3D" id="3.10.450.50">
    <property type="match status" value="1"/>
</dbReference>